<dbReference type="PANTHER" id="PTHR30534">
    <property type="entry name" value="FLAGELLAR MOTOR SWITCH PROTEIN FLIG"/>
    <property type="match status" value="1"/>
</dbReference>
<dbReference type="OrthoDB" id="9780302at2"/>
<dbReference type="GO" id="GO:0009425">
    <property type="term" value="C:bacterial-type flagellum basal body"/>
    <property type="evidence" value="ECO:0007669"/>
    <property type="project" value="UniProtKB-SubCell"/>
</dbReference>
<comment type="function">
    <text evidence="10">FliG is one of three proteins (FliG, FliN, FliM) that forms the rotor-mounted switch complex (C ring), located at the base of the basal body. This complex interacts with the CheY and CheZ chemotaxis proteins, in addition to contacting components of the motor that determine the direction of flagellar rotation.</text>
</comment>
<proteinExistence type="inferred from homology"/>
<keyword evidence="8" id="KW-0472">Membrane</keyword>
<dbReference type="Pfam" id="PF14841">
    <property type="entry name" value="FliG_M"/>
    <property type="match status" value="1"/>
</dbReference>
<keyword evidence="11" id="KW-0966">Cell projection</keyword>
<organism evidence="11 12">
    <name type="scientific">Legionella geestiana</name>
    <dbReference type="NCBI Taxonomy" id="45065"/>
    <lineage>
        <taxon>Bacteria</taxon>
        <taxon>Pseudomonadati</taxon>
        <taxon>Pseudomonadota</taxon>
        <taxon>Gammaproteobacteria</taxon>
        <taxon>Legionellales</taxon>
        <taxon>Legionellaceae</taxon>
        <taxon>Legionella</taxon>
    </lineage>
</organism>
<dbReference type="Gene3D" id="1.10.220.30">
    <property type="match status" value="3"/>
</dbReference>
<comment type="subcellular location">
    <subcellularLocation>
        <location evidence="1">Bacterial flagellum basal body</location>
    </subcellularLocation>
    <subcellularLocation>
        <location evidence="2">Cell inner membrane</location>
        <topology evidence="2">Peripheral membrane protein</topology>
        <orientation evidence="2">Cytoplasmic side</orientation>
    </subcellularLocation>
</comment>
<dbReference type="GO" id="GO:0003774">
    <property type="term" value="F:cytoskeletal motor activity"/>
    <property type="evidence" value="ECO:0007669"/>
    <property type="project" value="InterPro"/>
</dbReference>
<evidence type="ECO:0000256" key="8">
    <source>
        <dbReference type="ARBA" id="ARBA00023136"/>
    </source>
</evidence>
<comment type="caution">
    <text evidence="11">The sequence shown here is derived from an EMBL/GenBank/DDBJ whole genome shotgun (WGS) entry which is preliminary data.</text>
</comment>
<dbReference type="InterPro" id="IPR028263">
    <property type="entry name" value="FliG_N"/>
</dbReference>
<protein>
    <recommendedName>
        <fullName evidence="4">Flagellar motor switch protein FliG</fullName>
    </recommendedName>
</protein>
<dbReference type="PATRIC" id="fig|45065.4.peg.1098"/>
<dbReference type="InterPro" id="IPR011002">
    <property type="entry name" value="FliG_a-hlx"/>
</dbReference>
<dbReference type="PANTHER" id="PTHR30534:SF0">
    <property type="entry name" value="FLAGELLAR MOTOR SWITCH PROTEIN FLIG"/>
    <property type="match status" value="1"/>
</dbReference>
<evidence type="ECO:0000313" key="11">
    <source>
        <dbReference type="EMBL" id="KTD00114.1"/>
    </source>
</evidence>
<evidence type="ECO:0000256" key="2">
    <source>
        <dbReference type="ARBA" id="ARBA00004515"/>
    </source>
</evidence>
<evidence type="ECO:0000256" key="7">
    <source>
        <dbReference type="ARBA" id="ARBA00022779"/>
    </source>
</evidence>
<name>A0A0W0TWH3_9GAMM</name>
<dbReference type="InterPro" id="IPR023087">
    <property type="entry name" value="Flg_Motor_Flig_C"/>
</dbReference>
<dbReference type="AlphaFoldDB" id="A0A0W0TWH3"/>
<reference evidence="11 12" key="1">
    <citation type="submission" date="2015-11" db="EMBL/GenBank/DDBJ databases">
        <title>Genomic analysis of 38 Legionella species identifies large and diverse effector repertoires.</title>
        <authorList>
            <person name="Burstein D."/>
            <person name="Amaro F."/>
            <person name="Zusman T."/>
            <person name="Lifshitz Z."/>
            <person name="Cohen O."/>
            <person name="Gilbert J.A."/>
            <person name="Pupko T."/>
            <person name="Shuman H.A."/>
            <person name="Segal G."/>
        </authorList>
    </citation>
    <scope>NUCLEOTIDE SEQUENCE [LARGE SCALE GENOMIC DNA]</scope>
    <source>
        <strain evidence="11 12">ATCC 49504</strain>
    </source>
</reference>
<gene>
    <name evidence="11" type="primary">fliG</name>
    <name evidence="11" type="ORF">Lgee_1026</name>
</gene>
<dbReference type="GO" id="GO:0071973">
    <property type="term" value="P:bacterial-type flagellum-dependent cell motility"/>
    <property type="evidence" value="ECO:0007669"/>
    <property type="project" value="InterPro"/>
</dbReference>
<dbReference type="Pfam" id="PF01706">
    <property type="entry name" value="FliG_C"/>
    <property type="match status" value="1"/>
</dbReference>
<evidence type="ECO:0000313" key="12">
    <source>
        <dbReference type="Proteomes" id="UP000054785"/>
    </source>
</evidence>
<keyword evidence="11" id="KW-0282">Flagellum</keyword>
<dbReference type="GO" id="GO:0006935">
    <property type="term" value="P:chemotaxis"/>
    <property type="evidence" value="ECO:0007669"/>
    <property type="project" value="UniProtKB-KW"/>
</dbReference>
<dbReference type="Proteomes" id="UP000054785">
    <property type="component" value="Unassembled WGS sequence"/>
</dbReference>
<comment type="similarity">
    <text evidence="3">Belongs to the FliG family.</text>
</comment>
<evidence type="ECO:0000256" key="3">
    <source>
        <dbReference type="ARBA" id="ARBA00010299"/>
    </source>
</evidence>
<evidence type="ECO:0000256" key="4">
    <source>
        <dbReference type="ARBA" id="ARBA00021870"/>
    </source>
</evidence>
<evidence type="ECO:0000256" key="6">
    <source>
        <dbReference type="ARBA" id="ARBA00022500"/>
    </source>
</evidence>
<dbReference type="GO" id="GO:0005886">
    <property type="term" value="C:plasma membrane"/>
    <property type="evidence" value="ECO:0007669"/>
    <property type="project" value="UniProtKB-SubCell"/>
</dbReference>
<dbReference type="STRING" id="45065.Lgee_1026"/>
<keyword evidence="7" id="KW-0283">Flagellar rotation</keyword>
<keyword evidence="5" id="KW-1003">Cell membrane</keyword>
<keyword evidence="6" id="KW-0145">Chemotaxis</keyword>
<evidence type="ECO:0000256" key="5">
    <source>
        <dbReference type="ARBA" id="ARBA00022475"/>
    </source>
</evidence>
<evidence type="ECO:0000256" key="9">
    <source>
        <dbReference type="ARBA" id="ARBA00023143"/>
    </source>
</evidence>
<dbReference type="InterPro" id="IPR032779">
    <property type="entry name" value="FliG_M"/>
</dbReference>
<keyword evidence="9" id="KW-0975">Bacterial flagellum</keyword>
<accession>A0A0W0TWH3</accession>
<dbReference type="InterPro" id="IPR000090">
    <property type="entry name" value="Flg_Motor_Flig"/>
</dbReference>
<dbReference type="PRINTS" id="PR00954">
    <property type="entry name" value="FLGMOTORFLIG"/>
</dbReference>
<dbReference type="Pfam" id="PF14842">
    <property type="entry name" value="FliG_N"/>
    <property type="match status" value="1"/>
</dbReference>
<sequence length="331" mass="37693">MTADRRKNAAIILLGMGEHCAAEILKNMNQKEVEAIIEIMNNMDDVSEEEVIRALNEFFQETRNTTGLSATSGEYIRNTLVSAVGSEKAGSLIDEGPLPETLRGFDLLKWQPVYTIVDALEEEHPQIITIALMCLDSEKSAQVLKWLPKDLARDVIRRMTRCSPVSHYAMKMLSDYFEERFTKTEKFRVLTSDGMNMAASIMAHLDEGMETEILTWLSDENREVSEKLQDRLFPFEKLAQFDSRSLQTLLAEVSNEDMVLALKGTDEDMRKVFFKCMSSKTAELLRDDMDSTGPVKLNDVLEAQKRIVELAKRLGEEEKIFMPSHSNDTIY</sequence>
<evidence type="ECO:0000256" key="10">
    <source>
        <dbReference type="ARBA" id="ARBA00025598"/>
    </source>
</evidence>
<evidence type="ECO:0000256" key="1">
    <source>
        <dbReference type="ARBA" id="ARBA00004117"/>
    </source>
</evidence>
<keyword evidence="12" id="KW-1185">Reference proteome</keyword>
<dbReference type="EMBL" id="LNYC01000037">
    <property type="protein sequence ID" value="KTD00114.1"/>
    <property type="molecule type" value="Genomic_DNA"/>
</dbReference>
<dbReference type="SUPFAM" id="SSF48029">
    <property type="entry name" value="FliG"/>
    <property type="match status" value="2"/>
</dbReference>
<keyword evidence="11" id="KW-0969">Cilium</keyword>
<dbReference type="RefSeq" id="WP_028386883.1">
    <property type="nucleotide sequence ID" value="NZ_CAAAHN010000001.1"/>
</dbReference>